<sequence length="227" mass="25977">MSAKDSVDTFPARYLYQVGTYHTLANGQYDSHITLEALLRHGNYGFGTLPNADGEMVILNGAAWHINTEKEMTPLTLDCTLPYALVGQFFPHRMRSLRQINARDTYKKFTRLIPNEAKFSMALIRGTFSYVRVSIQPVITDRRLHFYSQERQHVEYEKRHITGDMVLLFTPMAYHGLHPTGTMAYFHSERAHIQGKVIDFKIETATLTMDVFDGVTLTTPYGDALYS</sequence>
<dbReference type="SUPFAM" id="SSF117856">
    <property type="entry name" value="AF0104/ALDC/Ptd012-like"/>
    <property type="match status" value="1"/>
</dbReference>
<evidence type="ECO:0000256" key="1">
    <source>
        <dbReference type="ARBA" id="ARBA00001784"/>
    </source>
</evidence>
<proteinExistence type="inferred from homology"/>
<reference evidence="9 10" key="1">
    <citation type="submission" date="2023-08" db="EMBL/GenBank/DDBJ databases">
        <title>Whole genome sequencing of Staphylococcus chromogenes NNSch 2386.</title>
        <authorList>
            <person name="Kropotov V.S."/>
            <person name="Boriskina E.V."/>
            <person name="Gordinskaya N.A."/>
            <person name="Shkurkina I.S."/>
            <person name="Kryazhev D.V."/>
            <person name="Alekseeva A.E."/>
            <person name="Makhova M.A."/>
        </authorList>
    </citation>
    <scope>NUCLEOTIDE SEQUENCE [LARGE SCALE GENOMIC DNA]</scope>
    <source>
        <strain evidence="9 10">NNSch 2386</strain>
    </source>
</reference>
<keyword evidence="8 9" id="KW-0456">Lyase</keyword>
<dbReference type="GO" id="GO:0047605">
    <property type="term" value="F:acetolactate decarboxylase activity"/>
    <property type="evidence" value="ECO:0007669"/>
    <property type="project" value="UniProtKB-EC"/>
</dbReference>
<evidence type="ECO:0000256" key="5">
    <source>
        <dbReference type="ARBA" id="ARBA00020164"/>
    </source>
</evidence>
<accession>A0ABD5AWY1</accession>
<dbReference type="PANTHER" id="PTHR35524:SF1">
    <property type="entry name" value="ALPHA-ACETOLACTATE DECARBOXYLASE"/>
    <property type="match status" value="1"/>
</dbReference>
<dbReference type="InterPro" id="IPR005128">
    <property type="entry name" value="Acetolactate_a_deCO2ase"/>
</dbReference>
<keyword evidence="6" id="KW-0210">Decarboxylase</keyword>
<comment type="catalytic activity">
    <reaction evidence="1">
        <text>(2S)-2-acetolactate + H(+) = (R)-acetoin + CO2</text>
        <dbReference type="Rhea" id="RHEA:21580"/>
        <dbReference type="ChEBI" id="CHEBI:15378"/>
        <dbReference type="ChEBI" id="CHEBI:15686"/>
        <dbReference type="ChEBI" id="CHEBI:16526"/>
        <dbReference type="ChEBI" id="CHEBI:58476"/>
        <dbReference type="EC" id="4.1.1.5"/>
    </reaction>
</comment>
<dbReference type="EC" id="4.1.1.5" evidence="4"/>
<comment type="caution">
    <text evidence="9">The sequence shown here is derived from an EMBL/GenBank/DDBJ whole genome shotgun (WGS) entry which is preliminary data.</text>
</comment>
<evidence type="ECO:0000256" key="6">
    <source>
        <dbReference type="ARBA" id="ARBA00022793"/>
    </source>
</evidence>
<name>A0ABD5AWY1_STACR</name>
<evidence type="ECO:0000256" key="7">
    <source>
        <dbReference type="ARBA" id="ARBA00023061"/>
    </source>
</evidence>
<organism evidence="9 10">
    <name type="scientific">Staphylococcus chromogenes</name>
    <name type="common">Staphylococcus hyicus subsp. chromogenes</name>
    <dbReference type="NCBI Taxonomy" id="46126"/>
    <lineage>
        <taxon>Bacteria</taxon>
        <taxon>Bacillati</taxon>
        <taxon>Bacillota</taxon>
        <taxon>Bacilli</taxon>
        <taxon>Bacillales</taxon>
        <taxon>Staphylococcaceae</taxon>
        <taxon>Staphylococcus</taxon>
    </lineage>
</organism>
<keyword evidence="7" id="KW-0005">Acetoin biosynthesis</keyword>
<dbReference type="AlphaFoldDB" id="A0ABD5AWY1"/>
<dbReference type="PANTHER" id="PTHR35524">
    <property type="entry name" value="ALPHA-ACETOLACTATE DECARBOXYLASE"/>
    <property type="match status" value="1"/>
</dbReference>
<dbReference type="RefSeq" id="WP_105967438.1">
    <property type="nucleotide sequence ID" value="NZ_CP133242.1"/>
</dbReference>
<comment type="pathway">
    <text evidence="2">Polyol metabolism; (R,R)-butane-2,3-diol biosynthesis; (R,R)-butane-2,3-diol from pyruvate: step 2/3.</text>
</comment>
<evidence type="ECO:0000256" key="8">
    <source>
        <dbReference type="ARBA" id="ARBA00023239"/>
    </source>
</evidence>
<dbReference type="Gene3D" id="3.30.1330.80">
    <property type="entry name" value="Hypothetical protein, similar to alpha- acetolactate decarboxylase, domain 2"/>
    <property type="match status" value="2"/>
</dbReference>
<dbReference type="Pfam" id="PF03306">
    <property type="entry name" value="AAL_decarboxy"/>
    <property type="match status" value="1"/>
</dbReference>
<gene>
    <name evidence="9" type="ORF">RCF65_07045</name>
</gene>
<dbReference type="GO" id="GO:0045151">
    <property type="term" value="P:acetoin biosynthetic process"/>
    <property type="evidence" value="ECO:0007669"/>
    <property type="project" value="UniProtKB-KW"/>
</dbReference>
<evidence type="ECO:0000313" key="10">
    <source>
        <dbReference type="Proteomes" id="UP001240157"/>
    </source>
</evidence>
<comment type="similarity">
    <text evidence="3">Belongs to the alpha-acetolactate decarboxylase family.</text>
</comment>
<evidence type="ECO:0000256" key="2">
    <source>
        <dbReference type="ARBA" id="ARBA00005170"/>
    </source>
</evidence>
<evidence type="ECO:0000313" key="9">
    <source>
        <dbReference type="EMBL" id="MDQ7175745.1"/>
    </source>
</evidence>
<dbReference type="Proteomes" id="UP001240157">
    <property type="component" value="Unassembled WGS sequence"/>
</dbReference>
<protein>
    <recommendedName>
        <fullName evidence="5">Alpha-acetolactate decarboxylase</fullName>
        <ecNumber evidence="4">4.1.1.5</ecNumber>
    </recommendedName>
</protein>
<evidence type="ECO:0000256" key="3">
    <source>
        <dbReference type="ARBA" id="ARBA00007106"/>
    </source>
</evidence>
<evidence type="ECO:0000256" key="4">
    <source>
        <dbReference type="ARBA" id="ARBA00013204"/>
    </source>
</evidence>
<dbReference type="EMBL" id="JAVGJF010000039">
    <property type="protein sequence ID" value="MDQ7175745.1"/>
    <property type="molecule type" value="Genomic_DNA"/>
</dbReference>